<accession>A0A9P5YB70</accession>
<sequence>MWYDAPQIASASGLEENLLQFPTMKLSSTLTSLILASCGCVRVQGSKVIPNLFIYYLPVGDRMANALASAFHSQDASFAQYCVTNPLICADLDPVPTGQCTKLHHQGVVGYFVTNVDCVLFREVGCTGESKALVRGELGRPDFFAGSFMCSPT</sequence>
<proteinExistence type="predicted"/>
<dbReference type="AlphaFoldDB" id="A0A9P5YB70"/>
<name>A0A9P5YB70_9AGAR</name>
<protein>
    <submittedName>
        <fullName evidence="1">Uncharacterized protein</fullName>
    </submittedName>
</protein>
<dbReference type="EMBL" id="MU150247">
    <property type="protein sequence ID" value="KAF9465479.1"/>
    <property type="molecule type" value="Genomic_DNA"/>
</dbReference>
<reference evidence="1" key="1">
    <citation type="submission" date="2020-11" db="EMBL/GenBank/DDBJ databases">
        <authorList>
            <consortium name="DOE Joint Genome Institute"/>
            <person name="Ahrendt S."/>
            <person name="Riley R."/>
            <person name="Andreopoulos W."/>
            <person name="Labutti K."/>
            <person name="Pangilinan J."/>
            <person name="Ruiz-Duenas F.J."/>
            <person name="Barrasa J.M."/>
            <person name="Sanchez-Garcia M."/>
            <person name="Camarero S."/>
            <person name="Miyauchi S."/>
            <person name="Serrano A."/>
            <person name="Linde D."/>
            <person name="Babiker R."/>
            <person name="Drula E."/>
            <person name="Ayuso-Fernandez I."/>
            <person name="Pacheco R."/>
            <person name="Padilla G."/>
            <person name="Ferreira P."/>
            <person name="Barriuso J."/>
            <person name="Kellner H."/>
            <person name="Castanera R."/>
            <person name="Alfaro M."/>
            <person name="Ramirez L."/>
            <person name="Pisabarro A.G."/>
            <person name="Kuo A."/>
            <person name="Tritt A."/>
            <person name="Lipzen A."/>
            <person name="He G."/>
            <person name="Yan M."/>
            <person name="Ng V."/>
            <person name="Cullen D."/>
            <person name="Martin F."/>
            <person name="Rosso M.-N."/>
            <person name="Henrissat B."/>
            <person name="Hibbett D."/>
            <person name="Martinez A.T."/>
            <person name="Grigoriev I.V."/>
        </authorList>
    </citation>
    <scope>NUCLEOTIDE SEQUENCE</scope>
    <source>
        <strain evidence="1">CBS 247.69</strain>
    </source>
</reference>
<evidence type="ECO:0000313" key="2">
    <source>
        <dbReference type="Proteomes" id="UP000807353"/>
    </source>
</evidence>
<dbReference type="Proteomes" id="UP000807353">
    <property type="component" value="Unassembled WGS sequence"/>
</dbReference>
<organism evidence="1 2">
    <name type="scientific">Collybia nuda</name>
    <dbReference type="NCBI Taxonomy" id="64659"/>
    <lineage>
        <taxon>Eukaryota</taxon>
        <taxon>Fungi</taxon>
        <taxon>Dikarya</taxon>
        <taxon>Basidiomycota</taxon>
        <taxon>Agaricomycotina</taxon>
        <taxon>Agaricomycetes</taxon>
        <taxon>Agaricomycetidae</taxon>
        <taxon>Agaricales</taxon>
        <taxon>Tricholomatineae</taxon>
        <taxon>Clitocybaceae</taxon>
        <taxon>Collybia</taxon>
    </lineage>
</organism>
<gene>
    <name evidence="1" type="ORF">BDZ94DRAFT_346634</name>
</gene>
<evidence type="ECO:0000313" key="1">
    <source>
        <dbReference type="EMBL" id="KAF9465479.1"/>
    </source>
</evidence>
<keyword evidence="2" id="KW-1185">Reference proteome</keyword>
<comment type="caution">
    <text evidence="1">The sequence shown here is derived from an EMBL/GenBank/DDBJ whole genome shotgun (WGS) entry which is preliminary data.</text>
</comment>